<evidence type="ECO:0000256" key="6">
    <source>
        <dbReference type="ARBA" id="ARBA00023277"/>
    </source>
</evidence>
<feature type="domain" description="Four-carbon acid sugar kinase N-terminal" evidence="7">
    <location>
        <begin position="4"/>
        <end position="227"/>
    </location>
</feature>
<evidence type="ECO:0000313" key="10">
    <source>
        <dbReference type="Proteomes" id="UP000184226"/>
    </source>
</evidence>
<keyword evidence="3" id="KW-0547">Nucleotide-binding</keyword>
<keyword evidence="2" id="KW-0808">Transferase</keyword>
<dbReference type="STRING" id="658167.SAMN04488135_102150"/>
<evidence type="ECO:0000256" key="1">
    <source>
        <dbReference type="ARBA" id="ARBA00005715"/>
    </source>
</evidence>
<dbReference type="Pfam" id="PF17042">
    <property type="entry name" value="NBD_C"/>
    <property type="match status" value="1"/>
</dbReference>
<comment type="similarity">
    <text evidence="1">Belongs to the four-carbon acid sugar kinase family.</text>
</comment>
<evidence type="ECO:0000256" key="3">
    <source>
        <dbReference type="ARBA" id="ARBA00022741"/>
    </source>
</evidence>
<dbReference type="EMBL" id="FQXE01000002">
    <property type="protein sequence ID" value="SHH08730.1"/>
    <property type="molecule type" value="Genomic_DNA"/>
</dbReference>
<dbReference type="Gene3D" id="3.40.980.20">
    <property type="entry name" value="Four-carbon acid sugar kinase, nucleotide binding domain"/>
    <property type="match status" value="1"/>
</dbReference>
<organism evidence="9 10">
    <name type="scientific">Pollutimonas bauzanensis</name>
    <dbReference type="NCBI Taxonomy" id="658167"/>
    <lineage>
        <taxon>Bacteria</taxon>
        <taxon>Pseudomonadati</taxon>
        <taxon>Pseudomonadota</taxon>
        <taxon>Betaproteobacteria</taxon>
        <taxon>Burkholderiales</taxon>
        <taxon>Alcaligenaceae</taxon>
        <taxon>Pollutimonas</taxon>
    </lineage>
</organism>
<dbReference type="RefSeq" id="WP_073101798.1">
    <property type="nucleotide sequence ID" value="NZ_FQXE01000002.1"/>
</dbReference>
<dbReference type="InterPro" id="IPR037051">
    <property type="entry name" value="4-carb_acid_sugar_kinase_N_sf"/>
</dbReference>
<dbReference type="GO" id="GO:0005524">
    <property type="term" value="F:ATP binding"/>
    <property type="evidence" value="ECO:0007669"/>
    <property type="project" value="UniProtKB-KW"/>
</dbReference>
<keyword evidence="4" id="KW-0418">Kinase</keyword>
<keyword evidence="10" id="KW-1185">Reference proteome</keyword>
<accession>A0A1M5Q4F0</accession>
<evidence type="ECO:0000256" key="4">
    <source>
        <dbReference type="ARBA" id="ARBA00022777"/>
    </source>
</evidence>
<dbReference type="Pfam" id="PF07005">
    <property type="entry name" value="SBD_N"/>
    <property type="match status" value="1"/>
</dbReference>
<reference evidence="9 10" key="1">
    <citation type="submission" date="2016-11" db="EMBL/GenBank/DDBJ databases">
        <authorList>
            <person name="Jaros S."/>
            <person name="Januszkiewicz K."/>
            <person name="Wedrychowicz H."/>
        </authorList>
    </citation>
    <scope>NUCLEOTIDE SEQUENCE [LARGE SCALE GENOMIC DNA]</scope>
    <source>
        <strain evidence="9 10">CGMCC 1.10190</strain>
    </source>
</reference>
<evidence type="ECO:0000313" key="9">
    <source>
        <dbReference type="EMBL" id="SHH08730.1"/>
    </source>
</evidence>
<evidence type="ECO:0000259" key="8">
    <source>
        <dbReference type="Pfam" id="PF17042"/>
    </source>
</evidence>
<keyword evidence="5" id="KW-0067">ATP-binding</keyword>
<name>A0A1M5Q4F0_9BURK</name>
<evidence type="ECO:0000256" key="2">
    <source>
        <dbReference type="ARBA" id="ARBA00022679"/>
    </source>
</evidence>
<keyword evidence="6" id="KW-0119">Carbohydrate metabolism</keyword>
<dbReference type="AlphaFoldDB" id="A0A1M5Q4F0"/>
<protein>
    <submittedName>
        <fullName evidence="9">Uncharacterized conserved protein YgbK, DUF1537 family</fullName>
    </submittedName>
</protein>
<dbReference type="Gene3D" id="3.40.50.10840">
    <property type="entry name" value="Putative sugar-binding, N-terminal domain"/>
    <property type="match status" value="1"/>
</dbReference>
<evidence type="ECO:0000256" key="5">
    <source>
        <dbReference type="ARBA" id="ARBA00022840"/>
    </source>
</evidence>
<dbReference type="SUPFAM" id="SSF142764">
    <property type="entry name" value="YgbK-like"/>
    <property type="match status" value="1"/>
</dbReference>
<gene>
    <name evidence="9" type="ORF">SAMN04488135_102150</name>
</gene>
<sequence length="410" mass="42162">MTSLLILADDLTGAADCANACRRLGMPASALLNPLAGMGCLSNAGGNMQAVALDANSRNLRPALAADLHRRILRRHLTPSTPLYKKVDSTLRGNIGAEIAATIRLAGMAILAPAFPATGRRTVAGQQQVHGTAVSETEIWRNIGLSGTADIVQMMRAEGLQAVGIPLSCVRQSTASLREQFLASARAGTQVLVCDAEAASDLQAIARASSRLPAPHFWAGSAGLMEYVAATLIQAGKASDIALPAATGRVLTVVGSMSDISANQVRQLNDQRPVQLVSASSDTLAAGEAHPDWLTLRDSLTAALRSGDVMIAVCGDSRLNPAAGSLLCLALGRLIAPHAAGLAAIIATGGETARAVLDAVGITALRLAGEVEEGVPISLGTGARPLAVITKAGAFGDTQTLVRCYDALRH</sequence>
<dbReference type="InterPro" id="IPR010737">
    <property type="entry name" value="4-carb_acid_sugar_kinase_N"/>
</dbReference>
<dbReference type="Proteomes" id="UP000184226">
    <property type="component" value="Unassembled WGS sequence"/>
</dbReference>
<feature type="domain" description="Four-carbon acid sugar kinase nucleotide binding" evidence="8">
    <location>
        <begin position="251"/>
        <end position="401"/>
    </location>
</feature>
<dbReference type="InterPro" id="IPR042213">
    <property type="entry name" value="NBD_C_sf"/>
</dbReference>
<dbReference type="InterPro" id="IPR031475">
    <property type="entry name" value="NBD_C"/>
</dbReference>
<evidence type="ECO:0000259" key="7">
    <source>
        <dbReference type="Pfam" id="PF07005"/>
    </source>
</evidence>
<proteinExistence type="inferred from homology"/>
<dbReference type="OrthoDB" id="191465at2"/>
<dbReference type="GO" id="GO:0016301">
    <property type="term" value="F:kinase activity"/>
    <property type="evidence" value="ECO:0007669"/>
    <property type="project" value="UniProtKB-KW"/>
</dbReference>